<dbReference type="KEGG" id="bao:BAMF_1313"/>
<reference evidence="3" key="2">
    <citation type="journal article" date="2011" name="J. Biotechnol.">
        <title>Genome sequence of B. amyloliquefaciens type strain DSM7(T) reveals differences to plant-associated B. amyloliquefaciens FZB42.</title>
        <authorList>
            <person name="Ruckert C."/>
            <person name="Blom J."/>
            <person name="Chen X."/>
            <person name="Reva O."/>
            <person name="Borriss R."/>
        </authorList>
    </citation>
    <scope>NUCLEOTIDE SEQUENCE [LARGE SCALE GENOMIC DNA]</scope>
    <source>
        <strain evidence="3">DSM 7</strain>
    </source>
</reference>
<dbReference type="GO" id="GO:0016020">
    <property type="term" value="C:membrane"/>
    <property type="evidence" value="ECO:0007669"/>
    <property type="project" value="TreeGrafter"/>
</dbReference>
<dbReference type="PANTHER" id="PTHR43105:SF14">
    <property type="entry name" value="FORMATE DEHYDROGENASE H"/>
    <property type="match status" value="1"/>
</dbReference>
<keyword evidence="1" id="KW-0560">Oxidoreductase</keyword>
<dbReference type="Proteomes" id="UP000006562">
    <property type="component" value="Chromosome"/>
</dbReference>
<accession>A0A9P1JGB8</accession>
<gene>
    <name evidence="2" type="primary">yjgD5</name>
    <name evidence="2" type="ordered locus">BAMF_1313</name>
</gene>
<dbReference type="PANTHER" id="PTHR43105">
    <property type="entry name" value="RESPIRATORY NITRATE REDUCTASE"/>
    <property type="match status" value="1"/>
</dbReference>
<dbReference type="GO" id="GO:0003954">
    <property type="term" value="F:NADH dehydrogenase activity"/>
    <property type="evidence" value="ECO:0007669"/>
    <property type="project" value="TreeGrafter"/>
</dbReference>
<dbReference type="EMBL" id="FN597644">
    <property type="protein sequence ID" value="CBI42439.1"/>
    <property type="molecule type" value="Genomic_DNA"/>
</dbReference>
<organism evidence="2 3">
    <name type="scientific">Bacillus amyloliquefaciens (strain ATCC 23350 / DSM 7 / BCRC 11601 / CCUG 28519 / NBRC 15535 / NRRL B-14393 / F)</name>
    <dbReference type="NCBI Taxonomy" id="692420"/>
    <lineage>
        <taxon>Bacteria</taxon>
        <taxon>Bacillati</taxon>
        <taxon>Bacillota</taxon>
        <taxon>Bacilli</taxon>
        <taxon>Bacillales</taxon>
        <taxon>Bacillaceae</taxon>
        <taxon>Bacillus</taxon>
        <taxon>Bacillus amyloliquefaciens group</taxon>
    </lineage>
</organism>
<sequence>MQRLYKAFEPLGDSKPDWQVITDIANRLGADWRYEHPADIMEEAAMLSPLYAGVTYERLEGYNSLQWPVAADGTDSPLLFTDKFPFSDGKAVLYPVQWTEPKEFDEDMIFM</sequence>
<evidence type="ECO:0000313" key="2">
    <source>
        <dbReference type="EMBL" id="CBI42439.1"/>
    </source>
</evidence>
<name>A0A9P1JGB8_BACAS</name>
<evidence type="ECO:0000256" key="1">
    <source>
        <dbReference type="ARBA" id="ARBA00023002"/>
    </source>
</evidence>
<reference evidence="2 3" key="1">
    <citation type="journal article" date="2011" name="Int. J. Syst. Evol. Microbiol.">
        <title>Relationship of Bacillus amyloliquefaciens clades associated with strains DSM 7T and FZB42T: a proposal for Bacillus amyloliquefaciens subsp. amyloliquefaciens subsp. nov. and Bacillus amyloliquefaciens subsp. plantarum subsp. nov. based on complete genome sequence comparisons.</title>
        <authorList>
            <person name="Borriss R."/>
            <person name="Chen X.H."/>
            <person name="Rueckert C."/>
            <person name="Blom J."/>
            <person name="Becker A."/>
            <person name="Baumgarth B."/>
            <person name="Fan B."/>
            <person name="Pukall R."/>
            <person name="Schumann P."/>
            <person name="Sproer C."/>
            <person name="Junge H."/>
            <person name="Vater J."/>
            <person name="Puhler A."/>
            <person name="Klenk H.P."/>
        </authorList>
    </citation>
    <scope>NUCLEOTIDE SEQUENCE [LARGE SCALE GENOMIC DNA]</scope>
    <source>
        <strain evidence="3">DSM 7</strain>
    </source>
</reference>
<dbReference type="Gene3D" id="3.40.50.740">
    <property type="match status" value="1"/>
</dbReference>
<dbReference type="InterPro" id="IPR050123">
    <property type="entry name" value="Prok_molybdopt-oxidoreductase"/>
</dbReference>
<dbReference type="AlphaFoldDB" id="A0A9P1JGB8"/>
<dbReference type="GO" id="GO:0022904">
    <property type="term" value="P:respiratory electron transport chain"/>
    <property type="evidence" value="ECO:0007669"/>
    <property type="project" value="TreeGrafter"/>
</dbReference>
<proteinExistence type="predicted"/>
<evidence type="ECO:0000313" key="3">
    <source>
        <dbReference type="Proteomes" id="UP000006562"/>
    </source>
</evidence>
<keyword evidence="3" id="KW-1185">Reference proteome</keyword>
<dbReference type="SUPFAM" id="SSF53706">
    <property type="entry name" value="Formate dehydrogenase/DMSO reductase, domains 1-3"/>
    <property type="match status" value="1"/>
</dbReference>
<protein>
    <submittedName>
        <fullName evidence="2">YjgD</fullName>
    </submittedName>
</protein>